<protein>
    <submittedName>
        <fullName evidence="1">Uncharacterized protein</fullName>
    </submittedName>
</protein>
<comment type="caution">
    <text evidence="1">The sequence shown here is derived from an EMBL/GenBank/DDBJ whole genome shotgun (WGS) entry which is preliminary data.</text>
</comment>
<dbReference type="Proteomes" id="UP001642464">
    <property type="component" value="Unassembled WGS sequence"/>
</dbReference>
<sequence>MSKVPPNVKGKVDEILASESPVLVKVQSLVDHLTECGLAYKMMVKPSEVLTHPDNRAGQMLSALDCWNKGMKMWSVGVRKELLTSSVAFELAINTETREKQLQSNQRLIESSNGLLATISGQERFLSVSSSHMAAWLKAVGSGCAGPNDMGPLQLRQGDSNSDVVSALLQDGWMWVVMSSAVEEEWPKLPGFLQMALNSTNSLNKQLSEIECAGQLAQGVLHGQALNVALEELKACAPSCKSSLEAIATYVSRFGGGQKMELVLFLLKFSKAFATVMIGEEMMKAITYFDLKGEQNLVTEVHCLFIHQPLFQAPLEVKVDFLNLKDWRPTKAPMSLACPLPKAEAHMVQKHGAVELELQKSHVQKCLLQACQDNDPTCNDVVFSCSPQHVWASKKISKKGGLKLYPCGIVSLLKGTPASEKHYIKAFGKMWLISAMKALVNFEKDEGVLSPFWWVKCAGDHEDHNMAFGKVTVEGCKIPVLQNIGPIQAHECLLIENPKDIAKKKRKADKPDTAK</sequence>
<dbReference type="EMBL" id="CAXAMM010005591">
    <property type="protein sequence ID" value="CAK9007876.1"/>
    <property type="molecule type" value="Genomic_DNA"/>
</dbReference>
<reference evidence="1 2" key="1">
    <citation type="submission" date="2024-02" db="EMBL/GenBank/DDBJ databases">
        <authorList>
            <person name="Chen Y."/>
            <person name="Shah S."/>
            <person name="Dougan E. K."/>
            <person name="Thang M."/>
            <person name="Chan C."/>
        </authorList>
    </citation>
    <scope>NUCLEOTIDE SEQUENCE [LARGE SCALE GENOMIC DNA]</scope>
</reference>
<gene>
    <name evidence="1" type="ORF">SCF082_LOCUS9630</name>
</gene>
<evidence type="ECO:0000313" key="2">
    <source>
        <dbReference type="Proteomes" id="UP001642464"/>
    </source>
</evidence>
<keyword evidence="2" id="KW-1185">Reference proteome</keyword>
<accession>A0ABP0J0K0</accession>
<evidence type="ECO:0000313" key="1">
    <source>
        <dbReference type="EMBL" id="CAK9007876.1"/>
    </source>
</evidence>
<name>A0ABP0J0K0_9DINO</name>
<proteinExistence type="predicted"/>
<organism evidence="1 2">
    <name type="scientific">Durusdinium trenchii</name>
    <dbReference type="NCBI Taxonomy" id="1381693"/>
    <lineage>
        <taxon>Eukaryota</taxon>
        <taxon>Sar</taxon>
        <taxon>Alveolata</taxon>
        <taxon>Dinophyceae</taxon>
        <taxon>Suessiales</taxon>
        <taxon>Symbiodiniaceae</taxon>
        <taxon>Durusdinium</taxon>
    </lineage>
</organism>